<sequence length="717" mass="81154">MGKQCHRIHRPSPGDLYRQPLSVTAKGREEGCSECKWVLDLVEAIKPGWTAEGLSEKYCTSKGRDGWNLSDGRGFREGFTVRSKATTEHLYSNRSSDPWIGQSLAVMSDSGSAEAFDRIRHWYTNCVANHFHDDCNSHEPTSRPHLRPATAFDRIRHWYTKYVGNRSHDEYNSHAATSRPRRLVDLTGRDNSMVRLIQASELQDAPQYACLSYRWGDDLEGVLTTTASNIQDSFSGVHVERLPKTIIDAITVCRALNIPYLWVDSLCIIQGDPDDFAIEGARMDEIYANSHLTIYAKHATSCKDGFLGPQARGREDWQRLTSLKGPGDTLLFIRPDQPGESHEARCVAALDTRGWCFQESILPKRQLIYCGDEMMWKCQRDCFCECGHVIESAWSSSWHNKMERLARGADYSLLDHVSVWMDVVQGFSPRLLTRPTDKLAAVSGLARRVLDCSKSVDGPGCHDTFHAGLWRSELIKQLSWVPTTSLPRRRLDNDVPTWSWASLEGAVTYSSTYRQQSSLHAQVLDVVCFPAHLSNPFGPVQPGGYLDISAQLLPVKLAILDAERRPPIDHDDQPPLYLMEEQEAKTPRNWVEVHIDVEAEILPLFRDPSGPVCWRGDPESCGTPGCACRYLISKKSFFCSPLYTDFDPDLVRNRSGRELTTEPTVFQPRPPQTIFLILESTGNDKVYRRVGVGCLCFEWERGKWSRNLTTISKIRII</sequence>
<dbReference type="RefSeq" id="XP_062717486.1">
    <property type="nucleotide sequence ID" value="XM_062870068.1"/>
</dbReference>
<accession>A0AAJ0GKP3</accession>
<proteinExistence type="predicted"/>
<reference evidence="2" key="2">
    <citation type="submission" date="2023-06" db="EMBL/GenBank/DDBJ databases">
        <authorList>
            <consortium name="Lawrence Berkeley National Laboratory"/>
            <person name="Mondo S.J."/>
            <person name="Hensen N."/>
            <person name="Bonometti L."/>
            <person name="Westerberg I."/>
            <person name="Brannstrom I.O."/>
            <person name="Guillou S."/>
            <person name="Cros-Aarteil S."/>
            <person name="Calhoun S."/>
            <person name="Haridas S."/>
            <person name="Kuo A."/>
            <person name="Pangilinan J."/>
            <person name="Riley R."/>
            <person name="Labutti K."/>
            <person name="Andreopoulos B."/>
            <person name="Lipzen A."/>
            <person name="Chen C."/>
            <person name="Yanf M."/>
            <person name="Daum C."/>
            <person name="Ng V."/>
            <person name="Clum A."/>
            <person name="Steindorff A."/>
            <person name="Ohm R."/>
            <person name="Martin F."/>
            <person name="Silar P."/>
            <person name="Natvig D."/>
            <person name="Lalanne C."/>
            <person name="Gautier V."/>
            <person name="Ament-Velasquez S.L."/>
            <person name="Kruys A."/>
            <person name="Hutchinson M.I."/>
            <person name="Powell A.J."/>
            <person name="Barry K."/>
            <person name="Miller A.N."/>
            <person name="Grigoriev I.V."/>
            <person name="Debuchy R."/>
            <person name="Gladieux P."/>
            <person name="Thoren M.H."/>
            <person name="Johannesson H."/>
        </authorList>
    </citation>
    <scope>NUCLEOTIDE SEQUENCE</scope>
    <source>
        <strain evidence="2">CBS 333.67</strain>
    </source>
</reference>
<comment type="caution">
    <text evidence="2">The sequence shown here is derived from an EMBL/GenBank/DDBJ whole genome shotgun (WGS) entry which is preliminary data.</text>
</comment>
<keyword evidence="3" id="KW-1185">Reference proteome</keyword>
<evidence type="ECO:0000259" key="1">
    <source>
        <dbReference type="Pfam" id="PF06985"/>
    </source>
</evidence>
<organism evidence="2 3">
    <name type="scientific">Chaetomium strumarium</name>
    <dbReference type="NCBI Taxonomy" id="1170767"/>
    <lineage>
        <taxon>Eukaryota</taxon>
        <taxon>Fungi</taxon>
        <taxon>Dikarya</taxon>
        <taxon>Ascomycota</taxon>
        <taxon>Pezizomycotina</taxon>
        <taxon>Sordariomycetes</taxon>
        <taxon>Sordariomycetidae</taxon>
        <taxon>Sordariales</taxon>
        <taxon>Chaetomiaceae</taxon>
        <taxon>Chaetomium</taxon>
    </lineage>
</organism>
<reference evidence="2" key="1">
    <citation type="journal article" date="2023" name="Mol. Phylogenet. Evol.">
        <title>Genome-scale phylogeny and comparative genomics of the fungal order Sordariales.</title>
        <authorList>
            <person name="Hensen N."/>
            <person name="Bonometti L."/>
            <person name="Westerberg I."/>
            <person name="Brannstrom I.O."/>
            <person name="Guillou S."/>
            <person name="Cros-Aarteil S."/>
            <person name="Calhoun S."/>
            <person name="Haridas S."/>
            <person name="Kuo A."/>
            <person name="Mondo S."/>
            <person name="Pangilinan J."/>
            <person name="Riley R."/>
            <person name="LaButti K."/>
            <person name="Andreopoulos B."/>
            <person name="Lipzen A."/>
            <person name="Chen C."/>
            <person name="Yan M."/>
            <person name="Daum C."/>
            <person name="Ng V."/>
            <person name="Clum A."/>
            <person name="Steindorff A."/>
            <person name="Ohm R.A."/>
            <person name="Martin F."/>
            <person name="Silar P."/>
            <person name="Natvig D.O."/>
            <person name="Lalanne C."/>
            <person name="Gautier V."/>
            <person name="Ament-Velasquez S.L."/>
            <person name="Kruys A."/>
            <person name="Hutchinson M.I."/>
            <person name="Powell A.J."/>
            <person name="Barry K."/>
            <person name="Miller A.N."/>
            <person name="Grigoriev I.V."/>
            <person name="Debuchy R."/>
            <person name="Gladieux P."/>
            <person name="Hiltunen Thoren M."/>
            <person name="Johannesson H."/>
        </authorList>
    </citation>
    <scope>NUCLEOTIDE SEQUENCE</scope>
    <source>
        <strain evidence="2">CBS 333.67</strain>
    </source>
</reference>
<evidence type="ECO:0000313" key="2">
    <source>
        <dbReference type="EMBL" id="KAK3301706.1"/>
    </source>
</evidence>
<dbReference type="Pfam" id="PF06985">
    <property type="entry name" value="HET"/>
    <property type="match status" value="1"/>
</dbReference>
<dbReference type="PANTHER" id="PTHR33112">
    <property type="entry name" value="DOMAIN PROTEIN, PUTATIVE-RELATED"/>
    <property type="match status" value="1"/>
</dbReference>
<dbReference type="GeneID" id="87888897"/>
<feature type="domain" description="Heterokaryon incompatibility" evidence="1">
    <location>
        <begin position="208"/>
        <end position="359"/>
    </location>
</feature>
<gene>
    <name evidence="2" type="ORF">B0T15DRAFT_544407</name>
</gene>
<dbReference type="PANTHER" id="PTHR33112:SF16">
    <property type="entry name" value="HETEROKARYON INCOMPATIBILITY DOMAIN-CONTAINING PROTEIN"/>
    <property type="match status" value="1"/>
</dbReference>
<protein>
    <submittedName>
        <fullName evidence="2">Heterokaryon incompatibility protein-domain-containing protein</fullName>
    </submittedName>
</protein>
<evidence type="ECO:0000313" key="3">
    <source>
        <dbReference type="Proteomes" id="UP001273166"/>
    </source>
</evidence>
<dbReference type="InterPro" id="IPR010730">
    <property type="entry name" value="HET"/>
</dbReference>
<name>A0AAJ0GKP3_9PEZI</name>
<dbReference type="Proteomes" id="UP001273166">
    <property type="component" value="Unassembled WGS sequence"/>
</dbReference>
<dbReference type="EMBL" id="JAUDZG010000008">
    <property type="protein sequence ID" value="KAK3301706.1"/>
    <property type="molecule type" value="Genomic_DNA"/>
</dbReference>
<dbReference type="AlphaFoldDB" id="A0AAJ0GKP3"/>